<evidence type="ECO:0000256" key="1">
    <source>
        <dbReference type="ARBA" id="ARBA00009379"/>
    </source>
</evidence>
<keyword evidence="2" id="KW-0929">Antimicrobial</keyword>
<dbReference type="Pfam" id="PF02052">
    <property type="entry name" value="Gallidermin"/>
    <property type="match status" value="1"/>
</dbReference>
<dbReference type="OrthoDB" id="4291883at2"/>
<keyword evidence="5" id="KW-0078">Bacteriocin</keyword>
<sequence length="56" mass="5554">MSNSDFDLDLQVESTNATVTPQITSVSLCTPGCPTGGFACFTAACTGGCTISSSSA</sequence>
<comment type="caution">
    <text evidence="6">The sequence shown here is derived from an EMBL/GenBank/DDBJ whole genome shotgun (WGS) entry which is preliminary data.</text>
</comment>
<name>A0A4R6DI39_9MICO</name>
<dbReference type="InterPro" id="IPR006079">
    <property type="entry name" value="Lantibiotic_typ-A_Bacillales"/>
</dbReference>
<dbReference type="GO" id="GO:0005102">
    <property type="term" value="F:signaling receptor binding"/>
    <property type="evidence" value="ECO:0007669"/>
    <property type="project" value="UniProtKB-KW"/>
</dbReference>
<dbReference type="RefSeq" id="WP_133519699.1">
    <property type="nucleotide sequence ID" value="NZ_SNVW01000005.1"/>
</dbReference>
<evidence type="ECO:0000256" key="5">
    <source>
        <dbReference type="ARBA" id="ARBA00023048"/>
    </source>
</evidence>
<dbReference type="NCBIfam" id="NF038155">
    <property type="entry name" value="lanthi_I_FDLD"/>
    <property type="match status" value="1"/>
</dbReference>
<organism evidence="6 7">
    <name type="scientific">Curtobacterium flaccumfaciens</name>
    <dbReference type="NCBI Taxonomy" id="2035"/>
    <lineage>
        <taxon>Bacteria</taxon>
        <taxon>Bacillati</taxon>
        <taxon>Actinomycetota</taxon>
        <taxon>Actinomycetes</taxon>
        <taxon>Micrococcales</taxon>
        <taxon>Microbacteriaceae</taxon>
        <taxon>Curtobacterium</taxon>
    </lineage>
</organism>
<dbReference type="NCBIfam" id="TIGR03731">
    <property type="entry name" value="lantibio_gallid"/>
    <property type="match status" value="1"/>
</dbReference>
<evidence type="ECO:0000313" key="7">
    <source>
        <dbReference type="Proteomes" id="UP000295764"/>
    </source>
</evidence>
<accession>A0A4R6DI39</accession>
<dbReference type="Proteomes" id="UP000295764">
    <property type="component" value="Unassembled WGS sequence"/>
</dbReference>
<dbReference type="GO" id="GO:0005576">
    <property type="term" value="C:extracellular region"/>
    <property type="evidence" value="ECO:0007669"/>
    <property type="project" value="InterPro"/>
</dbReference>
<dbReference type="AlphaFoldDB" id="A0A4R6DI39"/>
<dbReference type="GO" id="GO:0031640">
    <property type="term" value="P:killing of cells of another organism"/>
    <property type="evidence" value="ECO:0007669"/>
    <property type="project" value="UniProtKB-KW"/>
</dbReference>
<keyword evidence="3" id="KW-0425">Lantibiotic</keyword>
<comment type="similarity">
    <text evidence="1">Belongs to the type A lantibiotic family.</text>
</comment>
<dbReference type="GO" id="GO:0042742">
    <property type="term" value="P:defense response to bacterium"/>
    <property type="evidence" value="ECO:0007669"/>
    <property type="project" value="UniProtKB-KW"/>
</dbReference>
<evidence type="ECO:0000256" key="4">
    <source>
        <dbReference type="ARBA" id="ARBA00023022"/>
    </source>
</evidence>
<gene>
    <name evidence="6" type="ORF">EDF64_10592</name>
</gene>
<proteinExistence type="inferred from homology"/>
<evidence type="ECO:0000256" key="2">
    <source>
        <dbReference type="ARBA" id="ARBA00022529"/>
    </source>
</evidence>
<keyword evidence="4" id="KW-0044">Antibiotic</keyword>
<evidence type="ECO:0000256" key="3">
    <source>
        <dbReference type="ARBA" id="ARBA00022789"/>
    </source>
</evidence>
<protein>
    <submittedName>
        <fullName evidence="6">Gallidermin/nisin family lantibiotic</fullName>
    </submittedName>
</protein>
<dbReference type="EMBL" id="SNVW01000005">
    <property type="protein sequence ID" value="TDN44260.1"/>
    <property type="molecule type" value="Genomic_DNA"/>
</dbReference>
<reference evidence="6 7" key="1">
    <citation type="submission" date="2019-03" db="EMBL/GenBank/DDBJ databases">
        <title>Genomic analyses of the natural microbiome of Caenorhabditis elegans.</title>
        <authorList>
            <person name="Samuel B."/>
        </authorList>
    </citation>
    <scope>NUCLEOTIDE SEQUENCE [LARGE SCALE GENOMIC DNA]</scope>
    <source>
        <strain evidence="6 7">JUb65</strain>
    </source>
</reference>
<evidence type="ECO:0000313" key="6">
    <source>
        <dbReference type="EMBL" id="TDN44260.1"/>
    </source>
</evidence>